<reference evidence="5" key="2">
    <citation type="journal article" date="2019" name="Int. J. Syst. Evol. Microbiol.">
        <title>The Global Catalogue of Microorganisms (GCM) 10K type strain sequencing project: providing services to taxonomists for standard genome sequencing and annotation.</title>
        <authorList>
            <consortium name="The Broad Institute Genomics Platform"/>
            <consortium name="The Broad Institute Genome Sequencing Center for Infectious Disease"/>
            <person name="Wu L."/>
            <person name="Ma J."/>
        </authorList>
    </citation>
    <scope>NUCLEOTIDE SEQUENCE [LARGE SCALE GENOMIC DNA]</scope>
    <source>
        <strain evidence="5">XZYJT29</strain>
    </source>
</reference>
<dbReference type="NCBIfam" id="NF045487">
    <property type="entry name" value="ASRP"/>
    <property type="match status" value="1"/>
</dbReference>
<evidence type="ECO:0000313" key="4">
    <source>
        <dbReference type="EMBL" id="MFC7143114.1"/>
    </source>
</evidence>
<reference evidence="3" key="1">
    <citation type="journal article" date="2014" name="Int. J. Syst. Evol. Microbiol.">
        <title>Complete genome sequence of Corynebacterium casei LMG S-19264T (=DSM 44701T), isolated from a smear-ripened cheese.</title>
        <authorList>
            <consortium name="US DOE Joint Genome Institute (JGI-PGF)"/>
            <person name="Walter F."/>
            <person name="Albersmeier A."/>
            <person name="Kalinowski J."/>
            <person name="Ruckert C."/>
        </authorList>
    </citation>
    <scope>NUCLEOTIDE SEQUENCE [LARGE SCALE GENOMIC DNA]</scope>
    <source>
        <strain evidence="3">NBRC 111756</strain>
    </source>
</reference>
<dbReference type="EMBL" id="JBHTAS010000003">
    <property type="protein sequence ID" value="MFC7143014.1"/>
    <property type="molecule type" value="Genomic_DNA"/>
</dbReference>
<reference evidence="3" key="3">
    <citation type="submission" date="2024-09" db="EMBL/GenBank/DDBJ databases">
        <authorList>
            <person name="Sun Q."/>
        </authorList>
    </citation>
    <scope>NUCLEOTIDE SEQUENCE</scope>
    <source>
        <strain evidence="3">NBRC 111756</strain>
    </source>
</reference>
<feature type="domain" description="Rad50/SbcC-type AAA" evidence="2">
    <location>
        <begin position="10"/>
        <end position="257"/>
    </location>
</feature>
<dbReference type="AlphaFoldDB" id="A0ABD5YBD5"/>
<dbReference type="InterPro" id="IPR038729">
    <property type="entry name" value="Rad50/SbcC_AAA"/>
</dbReference>
<dbReference type="RefSeq" id="WP_382261916.1">
    <property type="nucleotide sequence ID" value="NZ_JBHTAS010000003.1"/>
</dbReference>
<organism evidence="3 5">
    <name type="scientific">Halosimplex aquaticum</name>
    <dbReference type="NCBI Taxonomy" id="3026162"/>
    <lineage>
        <taxon>Archaea</taxon>
        <taxon>Methanobacteriati</taxon>
        <taxon>Methanobacteriota</taxon>
        <taxon>Stenosarchaea group</taxon>
        <taxon>Halobacteria</taxon>
        <taxon>Halobacteriales</taxon>
        <taxon>Haloarculaceae</taxon>
        <taxon>Halosimplex</taxon>
    </lineage>
</organism>
<comment type="caution">
    <text evidence="3">The sequence shown here is derived from an EMBL/GenBank/DDBJ whole genome shotgun (WGS) entry which is preliminary data.</text>
</comment>
<evidence type="ECO:0000259" key="2">
    <source>
        <dbReference type="Pfam" id="PF13476"/>
    </source>
</evidence>
<sequence>MTTFDESVTVSVRNLGGIDEEEVTLDPGVTVLTGRNATNRTSLLRSIAAALGGSAGELKADAEEGSVELAAGEESYTRRFQRTNGSVRADGDPYTDDESVVDLYSCLLATNPARRAVERGDGEALREAVMAPIDTAEIRAEIDRRQREVRTLSEELAEADREAERLPDLRERLEARREEREAVADNIESVEGAVEEAEIDASDAEDAEEVVEDLRETREEYEAVRDRLDTQRNSVESLEDERETVAATLEAVDAPRAELEDATDELDRLQQRRRALENTINNLVSIVEFNEELVDESADALPGEDAGDDVVAALDPTAETVDCWTCGTSVERAAIEERVDDLRAVVDEKRRERNELRTEIGEQREYVADLREDVQEHESLSAEIADIDAEIERRESRIDDLEARAADLRERIEDLEAEAAESDDLRDSDLLDRYQRLSELEYERGQIDEAIDALESEIEAAEAERDRRDRLESEIEAHREALADLRSRIADVERAAVETFNDHMETVLGLLGYENVERVWIERKTDAAADEVAPESAFDLHVVRSTPAGSVYDDTVAHLSESEREVIGLVVALSGYLVHDVHEEVPFVLLDSLEAIDAERIADLVEYFADYAPYLVVALLPEDAQALPERFARVRTTEAVA</sequence>
<dbReference type="EMBL" id="JBHTAS010000003">
    <property type="protein sequence ID" value="MFC7143114.1"/>
    <property type="molecule type" value="Genomic_DNA"/>
</dbReference>
<dbReference type="Pfam" id="PF13476">
    <property type="entry name" value="AAA_23"/>
    <property type="match status" value="1"/>
</dbReference>
<evidence type="ECO:0000313" key="5">
    <source>
        <dbReference type="Proteomes" id="UP001596432"/>
    </source>
</evidence>
<feature type="coiled-coil region" evidence="1">
    <location>
        <begin position="332"/>
        <end position="495"/>
    </location>
</feature>
<dbReference type="PANTHER" id="PTHR23159:SF31">
    <property type="entry name" value="CENTROSOME-ASSOCIATED PROTEIN CEP250 ISOFORM X1"/>
    <property type="match status" value="1"/>
</dbReference>
<proteinExistence type="predicted"/>
<dbReference type="PANTHER" id="PTHR23159">
    <property type="entry name" value="CENTROSOMAL PROTEIN 2"/>
    <property type="match status" value="1"/>
</dbReference>
<evidence type="ECO:0000256" key="1">
    <source>
        <dbReference type="SAM" id="Coils"/>
    </source>
</evidence>
<feature type="coiled-coil region" evidence="1">
    <location>
        <begin position="135"/>
        <end position="286"/>
    </location>
</feature>
<evidence type="ECO:0000313" key="3">
    <source>
        <dbReference type="EMBL" id="MFC7143014.1"/>
    </source>
</evidence>
<dbReference type="Proteomes" id="UP001596432">
    <property type="component" value="Unassembled WGS sequence"/>
</dbReference>
<protein>
    <submittedName>
        <fullName evidence="3">Archaea-specific SMC-related protein</fullName>
    </submittedName>
</protein>
<dbReference type="InterPro" id="IPR027417">
    <property type="entry name" value="P-loop_NTPase"/>
</dbReference>
<gene>
    <name evidence="3" type="ORF">ACFQMA_24740</name>
    <name evidence="4" type="ORF">ACFQMA_25275</name>
</gene>
<accession>A0ABD5YBD5</accession>
<keyword evidence="1" id="KW-0175">Coiled coil</keyword>
<dbReference type="Gene3D" id="3.40.50.300">
    <property type="entry name" value="P-loop containing nucleotide triphosphate hydrolases"/>
    <property type="match status" value="2"/>
</dbReference>
<keyword evidence="5" id="KW-1185">Reference proteome</keyword>
<dbReference type="SUPFAM" id="SSF52540">
    <property type="entry name" value="P-loop containing nucleoside triphosphate hydrolases"/>
    <property type="match status" value="1"/>
</dbReference>
<name>A0ABD5YBD5_9EURY</name>